<dbReference type="InterPro" id="IPR042113">
    <property type="entry name" value="P_AcTrfase_dom1"/>
</dbReference>
<evidence type="ECO:0000313" key="11">
    <source>
        <dbReference type="Proteomes" id="UP000028533"/>
    </source>
</evidence>
<evidence type="ECO:0000256" key="6">
    <source>
        <dbReference type="ARBA" id="ARBA00022679"/>
    </source>
</evidence>
<dbReference type="AlphaFoldDB" id="A0A084ERE0"/>
<dbReference type="Pfam" id="PF01515">
    <property type="entry name" value="PTA_PTB"/>
    <property type="match status" value="1"/>
</dbReference>
<gene>
    <name evidence="10" type="primary">pta</name>
    <name evidence="10" type="ORF">MCAPa_1080</name>
</gene>
<dbReference type="RefSeq" id="WP_036431116.1">
    <property type="nucleotide sequence ID" value="NZ_JFDO01000004.1"/>
</dbReference>
<dbReference type="PANTHER" id="PTHR43356">
    <property type="entry name" value="PHOSPHATE ACETYLTRANSFERASE"/>
    <property type="match status" value="1"/>
</dbReference>
<evidence type="ECO:0000256" key="8">
    <source>
        <dbReference type="ARBA" id="ARBA00031108"/>
    </source>
</evidence>
<comment type="pathway">
    <text evidence="2">Metabolic intermediate biosynthesis; acetyl-CoA biosynthesis; acetyl-CoA from acetate: step 2/2.</text>
</comment>
<feature type="domain" description="Phosphate acetyl/butaryl transferase" evidence="9">
    <location>
        <begin position="5"/>
        <end position="317"/>
    </location>
</feature>
<organism evidence="10 11">
    <name type="scientific">Mycoplasma capricolum subsp. capricolum 14232</name>
    <dbReference type="NCBI Taxonomy" id="1188238"/>
    <lineage>
        <taxon>Bacteria</taxon>
        <taxon>Bacillati</taxon>
        <taxon>Mycoplasmatota</taxon>
        <taxon>Mollicutes</taxon>
        <taxon>Mycoplasmataceae</taxon>
        <taxon>Mycoplasma</taxon>
    </lineage>
</organism>
<dbReference type="NCBIfam" id="NF007233">
    <property type="entry name" value="PRK09653.1"/>
    <property type="match status" value="1"/>
</dbReference>
<protein>
    <recommendedName>
        <fullName evidence="5">Phosphate acetyltransferase</fullName>
        <ecNumber evidence="4">2.3.1.8</ecNumber>
    </recommendedName>
    <alternativeName>
        <fullName evidence="8">Phosphotransacetylase</fullName>
    </alternativeName>
</protein>
<evidence type="ECO:0000313" key="10">
    <source>
        <dbReference type="EMBL" id="KEZ20532.1"/>
    </source>
</evidence>
<comment type="caution">
    <text evidence="10">The sequence shown here is derived from an EMBL/GenBank/DDBJ whole genome shotgun (WGS) entry which is preliminary data.</text>
</comment>
<dbReference type="InterPro" id="IPR012147">
    <property type="entry name" value="P_Ac_Bu_trans"/>
</dbReference>
<dbReference type="EC" id="2.3.1.8" evidence="4"/>
<dbReference type="NCBIfam" id="TIGR00651">
    <property type="entry name" value="pta"/>
    <property type="match status" value="1"/>
</dbReference>
<dbReference type="InterPro" id="IPR002505">
    <property type="entry name" value="PTA_PTB"/>
</dbReference>
<evidence type="ECO:0000256" key="2">
    <source>
        <dbReference type="ARBA" id="ARBA00004989"/>
    </source>
</evidence>
<accession>A0A084ERE0</accession>
<evidence type="ECO:0000256" key="3">
    <source>
        <dbReference type="ARBA" id="ARBA00005656"/>
    </source>
</evidence>
<keyword evidence="6 10" id="KW-0808">Transferase</keyword>
<proteinExistence type="inferred from homology"/>
<dbReference type="PANTHER" id="PTHR43356:SF3">
    <property type="entry name" value="PHOSPHATE ACETYLTRANSFERASE"/>
    <property type="match status" value="1"/>
</dbReference>
<dbReference type="GO" id="GO:0008959">
    <property type="term" value="F:phosphate acetyltransferase activity"/>
    <property type="evidence" value="ECO:0007669"/>
    <property type="project" value="UniProtKB-EC"/>
</dbReference>
<sequence>MYTLEEIKNQLGLKSEKKSIVFPEGESEIIQSVAKTLVDEKLGLPILLFKSSKEVPSEIKNNSSIKTICLDEFDTKEFEEEFVKLRKGKATIEVAHQVMQLPNYIGAMLVKLNQADCMLSGLNNTTADTIRPALQIIGTKPGYNIASSIFVMSKGNENYIFTDCALNIKPTSEQLVEITQMAVDFAKALNVKNVEAALLSYSTNGSGKGEDVDRVHQAVEILKSKEKDYVCEGEIQFDAAFDKKTRDKKFKNCSLLKQSPDIFVFPDINAGNIGYKIAQRMGGFEAIGPFVLGLNQPVNDLSRGATFVDVLNTAIMTLYLSY</sequence>
<comment type="similarity">
    <text evidence="3">Belongs to the phosphate acetyltransferase and butyryltransferase family.</text>
</comment>
<dbReference type="Gene3D" id="3.40.50.10950">
    <property type="match status" value="1"/>
</dbReference>
<dbReference type="InterPro" id="IPR042112">
    <property type="entry name" value="P_AcTrfase_dom2"/>
</dbReference>
<dbReference type="InterPro" id="IPR004614">
    <property type="entry name" value="P_AcTrfase"/>
</dbReference>
<comment type="catalytic activity">
    <reaction evidence="1">
        <text>acetyl-CoA + phosphate = acetyl phosphate + CoA</text>
        <dbReference type="Rhea" id="RHEA:19521"/>
        <dbReference type="ChEBI" id="CHEBI:22191"/>
        <dbReference type="ChEBI" id="CHEBI:43474"/>
        <dbReference type="ChEBI" id="CHEBI:57287"/>
        <dbReference type="ChEBI" id="CHEBI:57288"/>
        <dbReference type="EC" id="2.3.1.8"/>
    </reaction>
</comment>
<keyword evidence="7" id="KW-0012">Acyltransferase</keyword>
<dbReference type="Proteomes" id="UP000028533">
    <property type="component" value="Unassembled WGS sequence"/>
</dbReference>
<evidence type="ECO:0000256" key="4">
    <source>
        <dbReference type="ARBA" id="ARBA00012707"/>
    </source>
</evidence>
<evidence type="ECO:0000256" key="5">
    <source>
        <dbReference type="ARBA" id="ARBA00021528"/>
    </source>
</evidence>
<dbReference type="InterPro" id="IPR050500">
    <property type="entry name" value="Phos_Acetyltrans/Butyryltrans"/>
</dbReference>
<evidence type="ECO:0000259" key="9">
    <source>
        <dbReference type="Pfam" id="PF01515"/>
    </source>
</evidence>
<name>A0A084ERE0_MYCCA</name>
<dbReference type="PIRSF" id="PIRSF000428">
    <property type="entry name" value="P_Ac_trans"/>
    <property type="match status" value="1"/>
</dbReference>
<dbReference type="EMBL" id="JFDO01000004">
    <property type="protein sequence ID" value="KEZ20532.1"/>
    <property type="molecule type" value="Genomic_DNA"/>
</dbReference>
<evidence type="ECO:0000256" key="1">
    <source>
        <dbReference type="ARBA" id="ARBA00000705"/>
    </source>
</evidence>
<reference evidence="10 11" key="1">
    <citation type="submission" date="2014-02" db="EMBL/GenBank/DDBJ databases">
        <title>Genome sequence of Mycoplasma capricolum subsp. capricolum strain 14232.</title>
        <authorList>
            <person name="Sirand-Pugnet P."/>
            <person name="Breton M."/>
            <person name="Dordet-Frisoni E."/>
            <person name="Baranowski E."/>
            <person name="Barre A."/>
            <person name="Couture C."/>
            <person name="Dupuy V."/>
            <person name="Gaurivaud P."/>
            <person name="Jacob D."/>
            <person name="Lemaitre C."/>
            <person name="Manso-Silvan L."/>
            <person name="Nikolski M."/>
            <person name="Nouvel L.-X."/>
            <person name="Poumarat F."/>
            <person name="Tardy F."/>
            <person name="Thebault P."/>
            <person name="Theil S."/>
            <person name="Citti C."/>
            <person name="Thiaucourt F."/>
            <person name="Blanchard A."/>
        </authorList>
    </citation>
    <scope>NUCLEOTIDE SEQUENCE [LARGE SCALE GENOMIC DNA]</scope>
    <source>
        <strain evidence="10 11">14232</strain>
    </source>
</reference>
<dbReference type="SUPFAM" id="SSF53659">
    <property type="entry name" value="Isocitrate/Isopropylmalate dehydrogenase-like"/>
    <property type="match status" value="1"/>
</dbReference>
<dbReference type="Gene3D" id="3.40.50.10750">
    <property type="entry name" value="Isocitrate/Isopropylmalate dehydrogenase-like"/>
    <property type="match status" value="1"/>
</dbReference>
<evidence type="ECO:0000256" key="7">
    <source>
        <dbReference type="ARBA" id="ARBA00023315"/>
    </source>
</evidence>